<sequence>MLSSLSTATREVTSDLRLGKLKPQDALIVLASRQYASWLLDNKFMAALVDSFKGKYNPHSEINVLAAAVDGLHPRSAMGDTPRGFSFFYGPMNRMMPNLWQDDGQPKPLGESKLQAAITFQFQQEFASIHCTLPLANTIFENGLQSTFLASRWHQKTNNALPELLQIKKKQSQDVTFWSGTKGSDFYVESPIFPITVPRKILAGLGNIVRQIEVEGQETPASAELEKAVHELYDRRTNEGHEFPPGPVGVWAIVVPPGRFQDTDLKLLQQWTGDPEKSQIRSVYDEWADTLVFKDLVHRVLQHGGRVYKILSGGGGWGKKQGLLSLDPEVSYSASSEEKDLESFIRSFENRHEGGDQQDVVSPGSYIQYFASPLMSARPNPPRPHGATLAFALGASGSATSEEPLSTNDCSEWKVIPEHFGAVSNHGLFVKNETSEGFISESKIDVPGSDKMATSNMAPSKIGVISIGDMGVGIAKLLIAKGFRVATNVKGRSDDTVQRARDANVELLDSDLDLASQCAVVLSVVPPRDAEATADRIIDALAGASRDAPLYFIDMNAVAPSTCKSIASSFARARVPAVFVDACIIGAPPRPQSAPNAGTNVSSSTAPQSEDGWYVPGMPMSGPHKLADFSLLGAAGHETETFGARLSAVLGGDHISPDVGAASGLKMCFASMTKGFTAIATQAFTSAHRMGVLDHLRGELSVRLPGHLDLAEKGIVSMPPKAYRWVREMEEISKTHAEEGGFGSELFVGAAGVYKAVAEDSPLGTEKIGKRKRGTTVEDVAAALTEGFERKKKKTD</sequence>
<dbReference type="OrthoDB" id="9988102at2759"/>
<organism evidence="5 6">
    <name type="scientific">Colletotrichum sublineola</name>
    <name type="common">Sorghum anthracnose fungus</name>
    <dbReference type="NCBI Taxonomy" id="1173701"/>
    <lineage>
        <taxon>Eukaryota</taxon>
        <taxon>Fungi</taxon>
        <taxon>Dikarya</taxon>
        <taxon>Ascomycota</taxon>
        <taxon>Pezizomycotina</taxon>
        <taxon>Sordariomycetes</taxon>
        <taxon>Hypocreomycetidae</taxon>
        <taxon>Glomerellales</taxon>
        <taxon>Glomerellaceae</taxon>
        <taxon>Colletotrichum</taxon>
        <taxon>Colletotrichum graminicola species complex</taxon>
    </lineage>
</organism>
<gene>
    <name evidence="5" type="ORF">CSUB01_09581</name>
</gene>
<dbReference type="InterPro" id="IPR051265">
    <property type="entry name" value="HIBADH-related_NP60_sf"/>
</dbReference>
<dbReference type="HOGENOM" id="CLU_353015_0_0_1"/>
<dbReference type="InterPro" id="IPR013328">
    <property type="entry name" value="6PGD_dom2"/>
</dbReference>
<feature type="domain" description="Phosphogluconate dehydrogenase NAD-binding putative C-terminal" evidence="4">
    <location>
        <begin position="687"/>
        <end position="757"/>
    </location>
</feature>
<dbReference type="InterPro" id="IPR008927">
    <property type="entry name" value="6-PGluconate_DH-like_C_sf"/>
</dbReference>
<dbReference type="SUPFAM" id="SSF48179">
    <property type="entry name" value="6-phosphogluconate dehydrogenase C-terminal domain-like"/>
    <property type="match status" value="1"/>
</dbReference>
<evidence type="ECO:0008006" key="7">
    <source>
        <dbReference type="Google" id="ProtNLM"/>
    </source>
</evidence>
<dbReference type="GO" id="GO:0031491">
    <property type="term" value="F:nucleosome binding"/>
    <property type="evidence" value="ECO:0007669"/>
    <property type="project" value="TreeGrafter"/>
</dbReference>
<proteinExistence type="inferred from homology"/>
<protein>
    <recommendedName>
        <fullName evidence="7">6-phosphogluconate dehydrogenase</fullName>
    </recommendedName>
</protein>
<dbReference type="AlphaFoldDB" id="A0A066X5B9"/>
<dbReference type="Gene3D" id="1.10.1040.10">
    <property type="entry name" value="N-(1-d-carboxylethyl)-l-norvaline Dehydrogenase, domain 2"/>
    <property type="match status" value="1"/>
</dbReference>
<dbReference type="GO" id="GO:0140673">
    <property type="term" value="P:transcription elongation-coupled chromatin remodeling"/>
    <property type="evidence" value="ECO:0007669"/>
    <property type="project" value="TreeGrafter"/>
</dbReference>
<evidence type="ECO:0000259" key="4">
    <source>
        <dbReference type="Pfam" id="PF09130"/>
    </source>
</evidence>
<feature type="compositionally biased region" description="Polar residues" evidence="2">
    <location>
        <begin position="593"/>
        <end position="608"/>
    </location>
</feature>
<accession>A0A066X5B9</accession>
<dbReference type="Gene3D" id="3.40.50.720">
    <property type="entry name" value="NAD(P)-binding Rossmann-like Domain"/>
    <property type="match status" value="1"/>
</dbReference>
<dbReference type="Pfam" id="PF09130">
    <property type="entry name" value="DUF1932"/>
    <property type="match status" value="1"/>
</dbReference>
<comment type="similarity">
    <text evidence="1">Belongs to the HIBADH-related family. NP60 subfamily.</text>
</comment>
<dbReference type="PANTHER" id="PTHR43580:SF2">
    <property type="entry name" value="CYTOKINE-LIKE NUCLEAR FACTOR N-PAC"/>
    <property type="match status" value="1"/>
</dbReference>
<dbReference type="GO" id="GO:0050661">
    <property type="term" value="F:NADP binding"/>
    <property type="evidence" value="ECO:0007669"/>
    <property type="project" value="InterPro"/>
</dbReference>
<dbReference type="GO" id="GO:0003677">
    <property type="term" value="F:DNA binding"/>
    <property type="evidence" value="ECO:0007669"/>
    <property type="project" value="TreeGrafter"/>
</dbReference>
<dbReference type="SUPFAM" id="SSF51735">
    <property type="entry name" value="NAD(P)-binding Rossmann-fold domains"/>
    <property type="match status" value="1"/>
</dbReference>
<dbReference type="InterPro" id="IPR006115">
    <property type="entry name" value="6PGDH_NADP-bd"/>
</dbReference>
<evidence type="ECO:0000313" key="5">
    <source>
        <dbReference type="EMBL" id="KDN61170.1"/>
    </source>
</evidence>
<dbReference type="eggNOG" id="ENOG502RXGX">
    <property type="taxonomic scope" value="Eukaryota"/>
</dbReference>
<dbReference type="InterPro" id="IPR015814">
    <property type="entry name" value="Pgluconate_DH_NAD-bd_C"/>
</dbReference>
<dbReference type="Pfam" id="PF03446">
    <property type="entry name" value="NAD_binding_2"/>
    <property type="match status" value="1"/>
</dbReference>
<dbReference type="InterPro" id="IPR036291">
    <property type="entry name" value="NAD(P)-bd_dom_sf"/>
</dbReference>
<dbReference type="EMBL" id="JMSE01001440">
    <property type="protein sequence ID" value="KDN61170.1"/>
    <property type="molecule type" value="Genomic_DNA"/>
</dbReference>
<dbReference type="GO" id="GO:0000785">
    <property type="term" value="C:chromatin"/>
    <property type="evidence" value="ECO:0007669"/>
    <property type="project" value="TreeGrafter"/>
</dbReference>
<evidence type="ECO:0000259" key="3">
    <source>
        <dbReference type="Pfam" id="PF03446"/>
    </source>
</evidence>
<dbReference type="PANTHER" id="PTHR43580">
    <property type="entry name" value="OXIDOREDUCTASE GLYR1-RELATED"/>
    <property type="match status" value="1"/>
</dbReference>
<keyword evidence="6" id="KW-1185">Reference proteome</keyword>
<dbReference type="STRING" id="1173701.A0A066X5B9"/>
<reference evidence="6" key="1">
    <citation type="journal article" date="2014" name="Genome Announc.">
        <title>Draft genome sequence of Colletotrichum sublineola, a destructive pathogen of cultivated sorghum.</title>
        <authorList>
            <person name="Baroncelli R."/>
            <person name="Sanz-Martin J.M."/>
            <person name="Rech G.E."/>
            <person name="Sukno S.A."/>
            <person name="Thon M.R."/>
        </authorList>
    </citation>
    <scope>NUCLEOTIDE SEQUENCE [LARGE SCALE GENOMIC DNA]</scope>
    <source>
        <strain evidence="6">TX430BB</strain>
    </source>
</reference>
<comment type="caution">
    <text evidence="5">The sequence shown here is derived from an EMBL/GenBank/DDBJ whole genome shotgun (WGS) entry which is preliminary data.</text>
</comment>
<dbReference type="Proteomes" id="UP000027238">
    <property type="component" value="Unassembled WGS sequence"/>
</dbReference>
<evidence type="ECO:0000256" key="2">
    <source>
        <dbReference type="SAM" id="MobiDB-lite"/>
    </source>
</evidence>
<evidence type="ECO:0000256" key="1">
    <source>
        <dbReference type="ARBA" id="ARBA00007598"/>
    </source>
</evidence>
<feature type="region of interest" description="Disordered" evidence="2">
    <location>
        <begin position="591"/>
        <end position="613"/>
    </location>
</feature>
<feature type="domain" description="6-phosphogluconate dehydrogenase NADP-binding" evidence="3">
    <location>
        <begin position="461"/>
        <end position="587"/>
    </location>
</feature>
<evidence type="ECO:0000313" key="6">
    <source>
        <dbReference type="Proteomes" id="UP000027238"/>
    </source>
</evidence>
<name>A0A066X5B9_COLSU</name>